<dbReference type="HOGENOM" id="CLU_287726_0_0_1"/>
<feature type="region of interest" description="Disordered" evidence="1">
    <location>
        <begin position="459"/>
        <end position="580"/>
    </location>
</feature>
<name>L8WNQ2_THACA</name>
<evidence type="ECO:0000313" key="3">
    <source>
        <dbReference type="Proteomes" id="UP000011668"/>
    </source>
</evidence>
<feature type="compositionally biased region" description="Low complexity" evidence="1">
    <location>
        <begin position="192"/>
        <end position="204"/>
    </location>
</feature>
<feature type="compositionally biased region" description="Polar residues" evidence="1">
    <location>
        <begin position="817"/>
        <end position="840"/>
    </location>
</feature>
<gene>
    <name evidence="2" type="ORF">AG1IA_07604</name>
</gene>
<feature type="region of interest" description="Disordered" evidence="1">
    <location>
        <begin position="993"/>
        <end position="1112"/>
    </location>
</feature>
<dbReference type="AlphaFoldDB" id="L8WNQ2"/>
<feature type="compositionally biased region" description="Low complexity" evidence="1">
    <location>
        <begin position="924"/>
        <end position="941"/>
    </location>
</feature>
<feature type="region of interest" description="Disordered" evidence="1">
    <location>
        <begin position="599"/>
        <end position="771"/>
    </location>
</feature>
<feature type="compositionally biased region" description="Acidic residues" evidence="1">
    <location>
        <begin position="1009"/>
        <end position="1035"/>
    </location>
</feature>
<proteinExistence type="predicted"/>
<protein>
    <submittedName>
        <fullName evidence="2">Uncharacterized protein</fullName>
    </submittedName>
</protein>
<feature type="compositionally biased region" description="Low complexity" evidence="1">
    <location>
        <begin position="517"/>
        <end position="529"/>
    </location>
</feature>
<dbReference type="EMBL" id="AFRT01002187">
    <property type="protein sequence ID" value="ELU38388.1"/>
    <property type="molecule type" value="Genomic_DNA"/>
</dbReference>
<feature type="compositionally biased region" description="Polar residues" evidence="1">
    <location>
        <begin position="97"/>
        <end position="112"/>
    </location>
</feature>
<comment type="caution">
    <text evidence="2">The sequence shown here is derived from an EMBL/GenBank/DDBJ whole genome shotgun (WGS) entry which is preliminary data.</text>
</comment>
<organism evidence="2 3">
    <name type="scientific">Thanatephorus cucumeris (strain AG1-IA)</name>
    <name type="common">Rice sheath blight fungus</name>
    <name type="synonym">Rhizoctonia solani</name>
    <dbReference type="NCBI Taxonomy" id="983506"/>
    <lineage>
        <taxon>Eukaryota</taxon>
        <taxon>Fungi</taxon>
        <taxon>Dikarya</taxon>
        <taxon>Basidiomycota</taxon>
        <taxon>Agaricomycotina</taxon>
        <taxon>Agaricomycetes</taxon>
        <taxon>Cantharellales</taxon>
        <taxon>Ceratobasidiaceae</taxon>
        <taxon>Rhizoctonia</taxon>
        <taxon>Rhizoctonia solani AG-1</taxon>
    </lineage>
</organism>
<feature type="region of interest" description="Disordered" evidence="1">
    <location>
        <begin position="262"/>
        <end position="289"/>
    </location>
</feature>
<accession>L8WNQ2</accession>
<feature type="compositionally biased region" description="Polar residues" evidence="1">
    <location>
        <begin position="346"/>
        <end position="360"/>
    </location>
</feature>
<feature type="compositionally biased region" description="Polar residues" evidence="1">
    <location>
        <begin position="599"/>
        <end position="620"/>
    </location>
</feature>
<feature type="compositionally biased region" description="Basic and acidic residues" evidence="1">
    <location>
        <begin position="894"/>
        <end position="923"/>
    </location>
</feature>
<feature type="region of interest" description="Disordered" evidence="1">
    <location>
        <begin position="401"/>
        <end position="446"/>
    </location>
</feature>
<keyword evidence="3" id="KW-1185">Reference proteome</keyword>
<evidence type="ECO:0000256" key="1">
    <source>
        <dbReference type="SAM" id="MobiDB-lite"/>
    </source>
</evidence>
<dbReference type="STRING" id="983506.L8WNQ2"/>
<feature type="compositionally biased region" description="Low complexity" evidence="1">
    <location>
        <begin position="621"/>
        <end position="635"/>
    </location>
</feature>
<feature type="compositionally biased region" description="Polar residues" evidence="1">
    <location>
        <begin position="942"/>
        <end position="958"/>
    </location>
</feature>
<dbReference type="OrthoDB" id="3263734at2759"/>
<feature type="region of interest" description="Disordered" evidence="1">
    <location>
        <begin position="79"/>
        <end position="245"/>
    </location>
</feature>
<feature type="compositionally biased region" description="Acidic residues" evidence="1">
    <location>
        <begin position="849"/>
        <end position="860"/>
    </location>
</feature>
<feature type="compositionally biased region" description="Polar residues" evidence="1">
    <location>
        <begin position="1046"/>
        <end position="1056"/>
    </location>
</feature>
<feature type="compositionally biased region" description="Low complexity" evidence="1">
    <location>
        <begin position="700"/>
        <end position="719"/>
    </location>
</feature>
<evidence type="ECO:0000313" key="2">
    <source>
        <dbReference type="EMBL" id="ELU38388.1"/>
    </source>
</evidence>
<feature type="compositionally biased region" description="Polar residues" evidence="1">
    <location>
        <begin position="302"/>
        <end position="323"/>
    </location>
</feature>
<sequence>MNQSSHEERQDHNMNIAAGVVGACEVIWEGHDPYLGHVTFLARGAAIESGLSRLRSSLKPQAGARDSFEYRGGHTAVWSRSLPYSPRSMSPRKKNASKASPSKQSTINSFFQSKLKHAPISTRPKRLAQSSLAARPLRSNRSPDLEILDLTQSTSPAKESDSPPSAKKRKLKATSPDRSPIRGVRQSPFPPDSSRSPSPTSYISGKAMESGPGSSAQRALASPAPSQTGSSRDMLEFDPDETIESSQTQYLHLVFTPSSQRVAPMDPGHVPTPVFTPTSTRSKKIYGSPSVRKTIETAQAIGESQSTPCIPSSQGEVYQPSTPRKYSGTVFGCARTSAPNAEASRAINSPTDIPTATTEPTIHPASAKTPTKNHLARSNLFTPNFSSPRPIPTPLYSSNLMSSSDPSIEATELGTVESPPKPPRNTTTITGLLPHAPLSRLPGQNTPLKRQRAITPLLPIHNINPNPPRTPSRATQCILPPSPTEFPSPRKLMSSLGFEPSRNTSDAKQPTLAKVFSDPPNSDSVVPSHDVLEAAHSQLQENGRPNRSRSSSLTIIPSSQPLHDSSPPPGYSPDPKRHSFNQSRMQSFNQLPIPAQQSEAFESQLPTDWSRPYSTVQTNYSPVTSSQSLPPSQSPIKGGQIDPNQSAAGMRGVFGMLGFGSEADHNDDSEVHRDSPDEEMGTHTPIVYDLPPSSPPPQTPTRRGSGGSSPDSSLVPVSGQKGKAKSRIGKTPIRDSPLIRAFEAAKKRSKTATPVVRRSAPKASQIPSSPIGRACLEDMELYSSPIRVLSSGDEQSPPKISKSNAGLRTLDSAGIPQKSSQTAQQNSSRNIRPIKASTSTQRRKSIEQDVVDSSDADEMDIDIRPSPALPASTRATAGARESTEPMKPIVSVISRRDRSLARITEDSKGREHTPQTPARHERLPSSVSPSLSPIHPHLSPVGSNRSSSPPIPENTQTQEECETPWESLRPSQSVSQVYERQLIEEAERARRLRMGQNAQKQNAKVLVEESPDVEQEDETGELEGTESEEQSESQDQEPARPVTISLEPQSPTNVPNELSRRPLPHWFSTPKSQRIAEQQHYVVTPTKVMRRTPARPTPSRKSMTPSSMLGEDDLNEDYTYIEETFNPTESQQSFLNRILLGDGSQMD</sequence>
<feature type="compositionally biased region" description="Basic and acidic residues" evidence="1">
    <location>
        <begin position="662"/>
        <end position="675"/>
    </location>
</feature>
<dbReference type="Proteomes" id="UP000011668">
    <property type="component" value="Unassembled WGS sequence"/>
</dbReference>
<feature type="region of interest" description="Disordered" evidence="1">
    <location>
        <begin position="787"/>
        <end position="976"/>
    </location>
</feature>
<reference evidence="2 3" key="1">
    <citation type="journal article" date="2013" name="Nat. Commun.">
        <title>The evolution and pathogenic mechanisms of the rice sheath blight pathogen.</title>
        <authorList>
            <person name="Zheng A."/>
            <person name="Lin R."/>
            <person name="Xu L."/>
            <person name="Qin P."/>
            <person name="Tang C."/>
            <person name="Ai P."/>
            <person name="Zhang D."/>
            <person name="Liu Y."/>
            <person name="Sun Z."/>
            <person name="Feng H."/>
            <person name="Wang Y."/>
            <person name="Chen Y."/>
            <person name="Liang X."/>
            <person name="Fu R."/>
            <person name="Li Q."/>
            <person name="Zhang J."/>
            <person name="Yu X."/>
            <person name="Xie Z."/>
            <person name="Ding L."/>
            <person name="Guan P."/>
            <person name="Tang J."/>
            <person name="Liang Y."/>
            <person name="Wang S."/>
            <person name="Deng Q."/>
            <person name="Li S."/>
            <person name="Zhu J."/>
            <person name="Wang L."/>
            <person name="Liu H."/>
            <person name="Li P."/>
        </authorList>
    </citation>
    <scope>NUCLEOTIDE SEQUENCE [LARGE SCALE GENOMIC DNA]</scope>
    <source>
        <strain evidence="3">AG-1 IA</strain>
    </source>
</reference>
<feature type="region of interest" description="Disordered" evidence="1">
    <location>
        <begin position="301"/>
        <end position="323"/>
    </location>
</feature>
<feature type="region of interest" description="Disordered" evidence="1">
    <location>
        <begin position="341"/>
        <end position="387"/>
    </location>
</feature>
<feature type="compositionally biased region" description="Low complexity" evidence="1">
    <location>
        <begin position="548"/>
        <end position="565"/>
    </location>
</feature>